<evidence type="ECO:0000256" key="5">
    <source>
        <dbReference type="ARBA" id="ARBA00022989"/>
    </source>
</evidence>
<dbReference type="PANTHER" id="PTHR22926:SF5">
    <property type="entry name" value="PHOSPHO-N-ACETYLMURAMOYL-PENTAPEPTIDE-TRANSFERASE HOMOLOG"/>
    <property type="match status" value="1"/>
</dbReference>
<dbReference type="InterPro" id="IPR018480">
    <property type="entry name" value="PNAcMuramoyl-5peptid_Trfase_CS"/>
</dbReference>
<dbReference type="GO" id="GO:0008963">
    <property type="term" value="F:phospho-N-acetylmuramoyl-pentapeptide-transferase activity"/>
    <property type="evidence" value="ECO:0007669"/>
    <property type="project" value="InterPro"/>
</dbReference>
<proteinExistence type="inferred from homology"/>
<dbReference type="Pfam" id="PF00953">
    <property type="entry name" value="Glycos_transf_4"/>
    <property type="match status" value="1"/>
</dbReference>
<feature type="transmembrane region" description="Helical" evidence="7">
    <location>
        <begin position="129"/>
        <end position="148"/>
    </location>
</feature>
<feature type="transmembrane region" description="Helical" evidence="7">
    <location>
        <begin position="103"/>
        <end position="122"/>
    </location>
</feature>
<evidence type="ECO:0000313" key="8">
    <source>
        <dbReference type="EMBL" id="MPN12548.1"/>
    </source>
</evidence>
<keyword evidence="6 7" id="KW-0472">Membrane</keyword>
<gene>
    <name evidence="8" type="primary">mraY_45</name>
    <name evidence="8" type="ORF">SDC9_159866</name>
</gene>
<dbReference type="EMBL" id="VSSQ01058915">
    <property type="protein sequence ID" value="MPN12548.1"/>
    <property type="molecule type" value="Genomic_DNA"/>
</dbReference>
<name>A0A645FDR9_9ZZZZ</name>
<dbReference type="InterPro" id="IPR003524">
    <property type="entry name" value="PNAcMuramoyl-5peptid_Trfase"/>
</dbReference>
<evidence type="ECO:0000256" key="2">
    <source>
        <dbReference type="ARBA" id="ARBA00005583"/>
    </source>
</evidence>
<dbReference type="GO" id="GO:0071555">
    <property type="term" value="P:cell wall organization"/>
    <property type="evidence" value="ECO:0007669"/>
    <property type="project" value="TreeGrafter"/>
</dbReference>
<evidence type="ECO:0000256" key="6">
    <source>
        <dbReference type="ARBA" id="ARBA00023136"/>
    </source>
</evidence>
<evidence type="ECO:0000256" key="1">
    <source>
        <dbReference type="ARBA" id="ARBA00004141"/>
    </source>
</evidence>
<keyword evidence="4 7" id="KW-0812">Transmembrane</keyword>
<protein>
    <submittedName>
        <fullName evidence="8">Phospho-N-acetylmuramoyl-pentapeptide-transferase</fullName>
        <ecNumber evidence="8">2.7.8.13</ecNumber>
    </submittedName>
</protein>
<feature type="transmembrane region" description="Helical" evidence="7">
    <location>
        <begin position="160"/>
        <end position="179"/>
    </location>
</feature>
<dbReference type="CDD" id="cd06852">
    <property type="entry name" value="GT_MraY"/>
    <property type="match status" value="1"/>
</dbReference>
<dbReference type="NCBIfam" id="TIGR00445">
    <property type="entry name" value="mraY"/>
    <property type="match status" value="1"/>
</dbReference>
<feature type="transmembrane region" description="Helical" evidence="7">
    <location>
        <begin position="210"/>
        <end position="231"/>
    </location>
</feature>
<feature type="transmembrane region" description="Helical" evidence="7">
    <location>
        <begin position="258"/>
        <end position="276"/>
    </location>
</feature>
<feature type="transmembrane region" description="Helical" evidence="7">
    <location>
        <begin position="28"/>
        <end position="46"/>
    </location>
</feature>
<comment type="caution">
    <text evidence="8">The sequence shown here is derived from an EMBL/GenBank/DDBJ whole genome shotgun (WGS) entry which is preliminary data.</text>
</comment>
<accession>A0A645FDR9</accession>
<evidence type="ECO:0000256" key="3">
    <source>
        <dbReference type="ARBA" id="ARBA00022679"/>
    </source>
</evidence>
<comment type="subcellular location">
    <subcellularLocation>
        <location evidence="1">Membrane</location>
        <topology evidence="1">Multi-pass membrane protein</topology>
    </subcellularLocation>
</comment>
<dbReference type="PANTHER" id="PTHR22926">
    <property type="entry name" value="PHOSPHO-N-ACETYLMURAMOYL-PENTAPEPTIDE-TRANSFERASE"/>
    <property type="match status" value="1"/>
</dbReference>
<dbReference type="GO" id="GO:0044038">
    <property type="term" value="P:cell wall macromolecule biosynthetic process"/>
    <property type="evidence" value="ECO:0007669"/>
    <property type="project" value="TreeGrafter"/>
</dbReference>
<dbReference type="PROSITE" id="PS01348">
    <property type="entry name" value="MRAY_2"/>
    <property type="match status" value="1"/>
</dbReference>
<keyword evidence="5 7" id="KW-1133">Transmembrane helix</keyword>
<organism evidence="8">
    <name type="scientific">bioreactor metagenome</name>
    <dbReference type="NCBI Taxonomy" id="1076179"/>
    <lineage>
        <taxon>unclassified sequences</taxon>
        <taxon>metagenomes</taxon>
        <taxon>ecological metagenomes</taxon>
    </lineage>
</organism>
<comment type="similarity">
    <text evidence="2">Belongs to the glycosyltransferase 4 family. MraY subfamily.</text>
</comment>
<dbReference type="EC" id="2.7.8.13" evidence="8"/>
<keyword evidence="3 8" id="KW-0808">Transferase</keyword>
<feature type="transmembrane region" description="Helical" evidence="7">
    <location>
        <begin position="66"/>
        <end position="83"/>
    </location>
</feature>
<dbReference type="InterPro" id="IPR000715">
    <property type="entry name" value="Glycosyl_transferase_4"/>
</dbReference>
<dbReference type="AlphaFoldDB" id="A0A645FDR9"/>
<dbReference type="GO" id="GO:0005886">
    <property type="term" value="C:plasma membrane"/>
    <property type="evidence" value="ECO:0007669"/>
    <property type="project" value="TreeGrafter"/>
</dbReference>
<reference evidence="8" key="1">
    <citation type="submission" date="2019-08" db="EMBL/GenBank/DDBJ databases">
        <authorList>
            <person name="Kucharzyk K."/>
            <person name="Murdoch R.W."/>
            <person name="Higgins S."/>
            <person name="Loffler F."/>
        </authorList>
    </citation>
    <scope>NUCLEOTIDE SEQUENCE</scope>
</reference>
<sequence length="277" mass="30263">MGGLFIISGTLAAFLIFGLPVVIIKQSFAVLYIFIFMFLNGAIGFIDDYVKFVKKQNKGLNIIQKLILQFAVAASFLFAMASGGHITTSIRIPFTDVSYDLGMYYWLFSILFIVYVVNSVNLTDGLDGLAGSVTLIYMILFTAVAFTTLSEYSDANLTKLTILGGLCGGIIGFLCYNIYPAKIFMGDTGSLFLGGAVAGVAYWFGNPLIIIVAGFIFMLESVSVVLQVASFKITGKRIFKMAPIHHHFEMSGWHEKKIVRIFAAVTAVLCAVSYLGF</sequence>
<evidence type="ECO:0000256" key="4">
    <source>
        <dbReference type="ARBA" id="ARBA00022692"/>
    </source>
</evidence>
<feature type="transmembrane region" description="Helical" evidence="7">
    <location>
        <begin position="186"/>
        <end position="204"/>
    </location>
</feature>
<evidence type="ECO:0000256" key="7">
    <source>
        <dbReference type="SAM" id="Phobius"/>
    </source>
</evidence>